<keyword evidence="3 4" id="KW-0326">Glycosidase</keyword>
<name>A0AAN7INK5_QUERU</name>
<dbReference type="InterPro" id="IPR017853">
    <property type="entry name" value="GH"/>
</dbReference>
<comment type="caution">
    <text evidence="8">The sequence shown here is derived from an EMBL/GenBank/DDBJ whole genome shotgun (WGS) entry which is preliminary data.</text>
</comment>
<evidence type="ECO:0000256" key="1">
    <source>
        <dbReference type="ARBA" id="ARBA00005641"/>
    </source>
</evidence>
<evidence type="ECO:0000256" key="4">
    <source>
        <dbReference type="RuleBase" id="RU361153"/>
    </source>
</evidence>
<feature type="signal peptide" evidence="5">
    <location>
        <begin position="1"/>
        <end position="24"/>
    </location>
</feature>
<dbReference type="Gene3D" id="2.80.10.50">
    <property type="match status" value="1"/>
</dbReference>
<keyword evidence="5" id="KW-0732">Signal</keyword>
<evidence type="ECO:0000259" key="6">
    <source>
        <dbReference type="Pfam" id="PF00150"/>
    </source>
</evidence>
<reference evidence="8 9" key="1">
    <citation type="journal article" date="2023" name="G3 (Bethesda)">
        <title>A haplotype-resolved chromosome-scale genome for Quercus rubra L. provides insights into the genetics of adaptive traits for red oak species.</title>
        <authorList>
            <person name="Kapoor B."/>
            <person name="Jenkins J."/>
            <person name="Schmutz J."/>
            <person name="Zhebentyayeva T."/>
            <person name="Kuelheim C."/>
            <person name="Coggeshall M."/>
            <person name="Heim C."/>
            <person name="Lasky J.R."/>
            <person name="Leites L."/>
            <person name="Islam-Faridi N."/>
            <person name="Romero-Severson J."/>
            <person name="DeLeo V.L."/>
            <person name="Lucas S.M."/>
            <person name="Lazic D."/>
            <person name="Gailing O."/>
            <person name="Carlson J."/>
            <person name="Staton M."/>
        </authorList>
    </citation>
    <scope>NUCLEOTIDE SEQUENCE [LARGE SCALE GENOMIC DNA]</scope>
    <source>
        <strain evidence="8">Pseudo-F2</strain>
    </source>
</reference>
<dbReference type="InterPro" id="IPR001547">
    <property type="entry name" value="Glyco_hydro_5"/>
</dbReference>
<organism evidence="8 9">
    <name type="scientific">Quercus rubra</name>
    <name type="common">Northern red oak</name>
    <name type="synonym">Quercus borealis</name>
    <dbReference type="NCBI Taxonomy" id="3512"/>
    <lineage>
        <taxon>Eukaryota</taxon>
        <taxon>Viridiplantae</taxon>
        <taxon>Streptophyta</taxon>
        <taxon>Embryophyta</taxon>
        <taxon>Tracheophyta</taxon>
        <taxon>Spermatophyta</taxon>
        <taxon>Magnoliopsida</taxon>
        <taxon>eudicotyledons</taxon>
        <taxon>Gunneridae</taxon>
        <taxon>Pentapetalae</taxon>
        <taxon>rosids</taxon>
        <taxon>fabids</taxon>
        <taxon>Fagales</taxon>
        <taxon>Fagaceae</taxon>
        <taxon>Quercus</taxon>
    </lineage>
</organism>
<dbReference type="FunFam" id="3.20.20.80:FF:000067">
    <property type="entry name" value="Glucan 1,3-beta-glucosidase A"/>
    <property type="match status" value="1"/>
</dbReference>
<dbReference type="GO" id="GO:0005737">
    <property type="term" value="C:cytoplasm"/>
    <property type="evidence" value="ECO:0007669"/>
    <property type="project" value="TreeGrafter"/>
</dbReference>
<dbReference type="InterPro" id="IPR010431">
    <property type="entry name" value="Fascin"/>
</dbReference>
<comment type="similarity">
    <text evidence="1 4">Belongs to the glycosyl hydrolase 5 (cellulase A) family.</text>
</comment>
<feature type="chain" id="PRO_5042969673" description="Mannan endo-1,4-beta-mannosidase" evidence="5">
    <location>
        <begin position="25"/>
        <end position="500"/>
    </location>
</feature>
<keyword evidence="9" id="KW-1185">Reference proteome</keyword>
<dbReference type="GO" id="GO:0051017">
    <property type="term" value="P:actin filament bundle assembly"/>
    <property type="evidence" value="ECO:0007669"/>
    <property type="project" value="TreeGrafter"/>
</dbReference>
<dbReference type="GO" id="GO:0007163">
    <property type="term" value="P:establishment or maintenance of cell polarity"/>
    <property type="evidence" value="ECO:0007669"/>
    <property type="project" value="TreeGrafter"/>
</dbReference>
<dbReference type="Gene3D" id="3.20.20.80">
    <property type="entry name" value="Glycosidases"/>
    <property type="match status" value="1"/>
</dbReference>
<dbReference type="EMBL" id="JAXUIC010000006">
    <property type="protein sequence ID" value="KAK4583989.1"/>
    <property type="molecule type" value="Genomic_DNA"/>
</dbReference>
<feature type="domain" description="DUF7910" evidence="7">
    <location>
        <begin position="56"/>
        <end position="193"/>
    </location>
</feature>
<dbReference type="Pfam" id="PF00150">
    <property type="entry name" value="Cellulase"/>
    <property type="match status" value="1"/>
</dbReference>
<feature type="domain" description="Glycoside hydrolase family 5" evidence="6">
    <location>
        <begin position="215"/>
        <end position="479"/>
    </location>
</feature>
<gene>
    <name evidence="8" type="ORF">RGQ29_021926</name>
</gene>
<dbReference type="SUPFAM" id="SSF51445">
    <property type="entry name" value="(Trans)glycosidases"/>
    <property type="match status" value="1"/>
</dbReference>
<dbReference type="GO" id="GO:0015629">
    <property type="term" value="C:actin cytoskeleton"/>
    <property type="evidence" value="ECO:0007669"/>
    <property type="project" value="TreeGrafter"/>
</dbReference>
<dbReference type="GO" id="GO:0004553">
    <property type="term" value="F:hydrolase activity, hydrolyzing O-glycosyl compounds"/>
    <property type="evidence" value="ECO:0007669"/>
    <property type="project" value="InterPro"/>
</dbReference>
<protein>
    <recommendedName>
        <fullName evidence="10">Mannan endo-1,4-beta-mannosidase</fullName>
    </recommendedName>
</protein>
<evidence type="ECO:0008006" key="10">
    <source>
        <dbReference type="Google" id="ProtNLM"/>
    </source>
</evidence>
<dbReference type="GO" id="GO:0000272">
    <property type="term" value="P:polysaccharide catabolic process"/>
    <property type="evidence" value="ECO:0007669"/>
    <property type="project" value="InterPro"/>
</dbReference>
<accession>A0AAN7INK5</accession>
<evidence type="ECO:0000313" key="8">
    <source>
        <dbReference type="EMBL" id="KAK4583989.1"/>
    </source>
</evidence>
<proteinExistence type="inferred from homology"/>
<dbReference type="Pfam" id="PF25490">
    <property type="entry name" value="DUF7910"/>
    <property type="match status" value="1"/>
</dbReference>
<dbReference type="PANTHER" id="PTHR10551:SF13">
    <property type="entry name" value="GLUCAN 1,3-BETA-GLUCOSIDASE ARB_04467-RELATED"/>
    <property type="match status" value="1"/>
</dbReference>
<evidence type="ECO:0000256" key="3">
    <source>
        <dbReference type="ARBA" id="ARBA00023295"/>
    </source>
</evidence>
<dbReference type="InterPro" id="IPR008999">
    <property type="entry name" value="Actin-crosslinking"/>
</dbReference>
<dbReference type="GO" id="GO:0051015">
    <property type="term" value="F:actin filament binding"/>
    <property type="evidence" value="ECO:0007669"/>
    <property type="project" value="InterPro"/>
</dbReference>
<dbReference type="CDD" id="cd00257">
    <property type="entry name" value="beta-trefoil_FSCN-like"/>
    <property type="match status" value="1"/>
</dbReference>
<sequence>MAHHFPLTIHLVLCLSCVVTFSLAQSSNLPFKAVNLGCWLVTEGWMKPSLFQGIPNNDLLDGTQVQLMTTKLQKYLSAESGGGTIVVANRTSASGWETFRLWRVDETTFNFRVFNKQFAGLKGYQNRIAAAATAPGNSETFQIIRKEGDPNRIHIKASNGKFLQAQSDTLITADYEGSGWEDSNPSVFKINIVNTPQGEYQITNGYGPDKAPQVMQDHWNTYITDEDFRFMSSNGLTAVRIPVGWWIALDPTPPKPFVGGSLKALDNAFTWAQKYGMKVIVDLHAVQGSQNGNDHSGTRDGFQEWGDSNIKDTVAVIDFLANRYANNPSFAAIELMNEPLAPGVTLDNLKNYYKSGYDAVRKYTPSVYVILSNRLGNSDPTELLSFAGNFNYVVIDVHFYNLYSDEFSNMNVQQNIDYIKNQRASALKTVTTSNGPLSFVGEWTAEFARNGASMQDYQNFAKAQLDVYGLATFGWAYWAYKCQYEHWSLKWMIENNYIKL</sequence>
<dbReference type="SUPFAM" id="SSF50405">
    <property type="entry name" value="Actin-crosslinking proteins"/>
    <property type="match status" value="1"/>
</dbReference>
<dbReference type="Proteomes" id="UP001324115">
    <property type="component" value="Unassembled WGS sequence"/>
</dbReference>
<evidence type="ECO:0000313" key="9">
    <source>
        <dbReference type="Proteomes" id="UP001324115"/>
    </source>
</evidence>
<dbReference type="PANTHER" id="PTHR10551">
    <property type="entry name" value="FASCIN"/>
    <property type="match status" value="1"/>
</dbReference>
<dbReference type="FunFam" id="2.80.10.50:FF:000056">
    <property type="entry name" value="Glucan 1,3-beta-glucosidase A"/>
    <property type="match status" value="1"/>
</dbReference>
<dbReference type="GO" id="GO:0016477">
    <property type="term" value="P:cell migration"/>
    <property type="evidence" value="ECO:0007669"/>
    <property type="project" value="TreeGrafter"/>
</dbReference>
<evidence type="ECO:0000256" key="2">
    <source>
        <dbReference type="ARBA" id="ARBA00022801"/>
    </source>
</evidence>
<dbReference type="AlphaFoldDB" id="A0AAN7INK5"/>
<keyword evidence="2 4" id="KW-0378">Hydrolase</keyword>
<dbReference type="InterPro" id="IPR057232">
    <property type="entry name" value="DUF7910"/>
</dbReference>
<evidence type="ECO:0000256" key="5">
    <source>
        <dbReference type="SAM" id="SignalP"/>
    </source>
</evidence>
<evidence type="ECO:0000259" key="7">
    <source>
        <dbReference type="Pfam" id="PF25490"/>
    </source>
</evidence>